<feature type="region of interest" description="Disordered" evidence="1">
    <location>
        <begin position="19"/>
        <end position="66"/>
    </location>
</feature>
<dbReference type="AlphaFoldDB" id="A0A0F8Z3S5"/>
<feature type="compositionally biased region" description="Acidic residues" evidence="1">
    <location>
        <begin position="47"/>
        <end position="66"/>
    </location>
</feature>
<gene>
    <name evidence="2" type="ORF">LCGC14_2820750</name>
</gene>
<comment type="caution">
    <text evidence="2">The sequence shown here is derived from an EMBL/GenBank/DDBJ whole genome shotgun (WGS) entry which is preliminary data.</text>
</comment>
<proteinExistence type="predicted"/>
<evidence type="ECO:0000313" key="2">
    <source>
        <dbReference type="EMBL" id="KKK80715.1"/>
    </source>
</evidence>
<reference evidence="2" key="1">
    <citation type="journal article" date="2015" name="Nature">
        <title>Complex archaea that bridge the gap between prokaryotes and eukaryotes.</title>
        <authorList>
            <person name="Spang A."/>
            <person name="Saw J.H."/>
            <person name="Jorgensen S.L."/>
            <person name="Zaremba-Niedzwiedzka K."/>
            <person name="Martijn J."/>
            <person name="Lind A.E."/>
            <person name="van Eijk R."/>
            <person name="Schleper C."/>
            <person name="Guy L."/>
            <person name="Ettema T.J."/>
        </authorList>
    </citation>
    <scope>NUCLEOTIDE SEQUENCE</scope>
</reference>
<evidence type="ECO:0000256" key="1">
    <source>
        <dbReference type="SAM" id="MobiDB-lite"/>
    </source>
</evidence>
<name>A0A0F8Z3S5_9ZZZZ</name>
<sequence>LINKSELWLIVSGGFTSAWDDTRPRPVVTNQDLLEDEWDRENRANSDEDIEEEEEHTEEEEEYENS</sequence>
<organism evidence="2">
    <name type="scientific">marine sediment metagenome</name>
    <dbReference type="NCBI Taxonomy" id="412755"/>
    <lineage>
        <taxon>unclassified sequences</taxon>
        <taxon>metagenomes</taxon>
        <taxon>ecological metagenomes</taxon>
    </lineage>
</organism>
<protein>
    <submittedName>
        <fullName evidence="2">Uncharacterized protein</fullName>
    </submittedName>
</protein>
<accession>A0A0F8Z3S5</accession>
<feature type="non-terminal residue" evidence="2">
    <location>
        <position position="1"/>
    </location>
</feature>
<dbReference type="EMBL" id="LAZR01053453">
    <property type="protein sequence ID" value="KKK80715.1"/>
    <property type="molecule type" value="Genomic_DNA"/>
</dbReference>